<dbReference type="EMBL" id="CP144700">
    <property type="protein sequence ID" value="WVZ22879.1"/>
    <property type="molecule type" value="Genomic_DNA"/>
</dbReference>
<keyword evidence="3" id="KW-1185">Reference proteome</keyword>
<gene>
    <name evidence="2" type="ORF">V8G54_001423</name>
</gene>
<feature type="region of interest" description="Disordered" evidence="1">
    <location>
        <begin position="141"/>
        <end position="163"/>
    </location>
</feature>
<dbReference type="AlphaFoldDB" id="A0AAQ3SBT3"/>
<evidence type="ECO:0000256" key="1">
    <source>
        <dbReference type="SAM" id="MobiDB-lite"/>
    </source>
</evidence>
<evidence type="ECO:0000313" key="2">
    <source>
        <dbReference type="EMBL" id="WVZ22879.1"/>
    </source>
</evidence>
<proteinExistence type="predicted"/>
<evidence type="ECO:0000313" key="3">
    <source>
        <dbReference type="Proteomes" id="UP001374535"/>
    </source>
</evidence>
<organism evidence="2 3">
    <name type="scientific">Vigna mungo</name>
    <name type="common">Black gram</name>
    <name type="synonym">Phaseolus mungo</name>
    <dbReference type="NCBI Taxonomy" id="3915"/>
    <lineage>
        <taxon>Eukaryota</taxon>
        <taxon>Viridiplantae</taxon>
        <taxon>Streptophyta</taxon>
        <taxon>Embryophyta</taxon>
        <taxon>Tracheophyta</taxon>
        <taxon>Spermatophyta</taxon>
        <taxon>Magnoliopsida</taxon>
        <taxon>eudicotyledons</taxon>
        <taxon>Gunneridae</taxon>
        <taxon>Pentapetalae</taxon>
        <taxon>rosids</taxon>
        <taxon>fabids</taxon>
        <taxon>Fabales</taxon>
        <taxon>Fabaceae</taxon>
        <taxon>Papilionoideae</taxon>
        <taxon>50 kb inversion clade</taxon>
        <taxon>NPAAA clade</taxon>
        <taxon>indigoferoid/millettioid clade</taxon>
        <taxon>Phaseoleae</taxon>
        <taxon>Vigna</taxon>
    </lineage>
</organism>
<sequence>MPAPNKLQSGSLTFLTAPDCHGVKVYDKGRASGVVNDLTSPGAVVIAYNDIVSDYQSMIRDEQVQLCVGWDVTFEQQFDKPRSMLREEQVELCVGWDVTFQQQFDKPRSMLREEQVELCVGWDVTFQQQYLWRNEPTKPLAYERGRSNAPKGRSNNDVGGKTRALEKWRIESTSMIQQWMENHFNGGESFEGRNFNDGERVLKDLSAKGERDFRKGGEGVS</sequence>
<dbReference type="Proteomes" id="UP001374535">
    <property type="component" value="Chromosome 1"/>
</dbReference>
<accession>A0AAQ3SBT3</accession>
<name>A0AAQ3SBT3_VIGMU</name>
<protein>
    <submittedName>
        <fullName evidence="2">Uncharacterized protein</fullName>
    </submittedName>
</protein>
<reference evidence="2 3" key="1">
    <citation type="journal article" date="2023" name="Life. Sci Alliance">
        <title>Evolutionary insights into 3D genome organization and epigenetic landscape of Vigna mungo.</title>
        <authorList>
            <person name="Junaid A."/>
            <person name="Singh B."/>
            <person name="Bhatia S."/>
        </authorList>
    </citation>
    <scope>NUCLEOTIDE SEQUENCE [LARGE SCALE GENOMIC DNA]</scope>
    <source>
        <strain evidence="2">Urdbean</strain>
    </source>
</reference>